<evidence type="ECO:0000313" key="2">
    <source>
        <dbReference type="Proteomes" id="UP000257109"/>
    </source>
</evidence>
<reference evidence="1" key="1">
    <citation type="submission" date="2018-05" db="EMBL/GenBank/DDBJ databases">
        <title>Draft genome of Mucuna pruriens seed.</title>
        <authorList>
            <person name="Nnadi N.E."/>
            <person name="Vos R."/>
            <person name="Hasami M.H."/>
            <person name="Devisetty U.K."/>
            <person name="Aguiy J.C."/>
        </authorList>
    </citation>
    <scope>NUCLEOTIDE SEQUENCE [LARGE SCALE GENOMIC DNA]</scope>
    <source>
        <strain evidence="1">JCA_2017</strain>
    </source>
</reference>
<protein>
    <submittedName>
        <fullName evidence="1">Uncharacterized protein</fullName>
    </submittedName>
</protein>
<accession>A0A371E9W4</accession>
<dbReference type="EMBL" id="QJKJ01015254">
    <property type="protein sequence ID" value="RDX62828.1"/>
    <property type="molecule type" value="Genomic_DNA"/>
</dbReference>
<sequence>MHRSDENQDISVDLTGISCFSTHMLIFNDKNKVDDVHVTCHDHIEGEVGIWFKSFVATQAKTH</sequence>
<comment type="caution">
    <text evidence="1">The sequence shown here is derived from an EMBL/GenBank/DDBJ whole genome shotgun (WGS) entry which is preliminary data.</text>
</comment>
<organism evidence="1 2">
    <name type="scientific">Mucuna pruriens</name>
    <name type="common">Velvet bean</name>
    <name type="synonym">Dolichos pruriens</name>
    <dbReference type="NCBI Taxonomy" id="157652"/>
    <lineage>
        <taxon>Eukaryota</taxon>
        <taxon>Viridiplantae</taxon>
        <taxon>Streptophyta</taxon>
        <taxon>Embryophyta</taxon>
        <taxon>Tracheophyta</taxon>
        <taxon>Spermatophyta</taxon>
        <taxon>Magnoliopsida</taxon>
        <taxon>eudicotyledons</taxon>
        <taxon>Gunneridae</taxon>
        <taxon>Pentapetalae</taxon>
        <taxon>rosids</taxon>
        <taxon>fabids</taxon>
        <taxon>Fabales</taxon>
        <taxon>Fabaceae</taxon>
        <taxon>Papilionoideae</taxon>
        <taxon>50 kb inversion clade</taxon>
        <taxon>NPAAA clade</taxon>
        <taxon>indigoferoid/millettioid clade</taxon>
        <taxon>Phaseoleae</taxon>
        <taxon>Mucuna</taxon>
    </lineage>
</organism>
<feature type="non-terminal residue" evidence="1">
    <location>
        <position position="63"/>
    </location>
</feature>
<gene>
    <name evidence="1" type="ORF">CR513_58802</name>
</gene>
<keyword evidence="2" id="KW-1185">Reference proteome</keyword>
<proteinExistence type="predicted"/>
<name>A0A371E9W4_MUCPR</name>
<evidence type="ECO:0000313" key="1">
    <source>
        <dbReference type="EMBL" id="RDX62828.1"/>
    </source>
</evidence>
<dbReference type="AlphaFoldDB" id="A0A371E9W4"/>
<dbReference type="Proteomes" id="UP000257109">
    <property type="component" value="Unassembled WGS sequence"/>
</dbReference>
<feature type="non-terminal residue" evidence="1">
    <location>
        <position position="1"/>
    </location>
</feature>